<reference evidence="1 2" key="1">
    <citation type="journal article" date="2002" name="Arch. Virol.">
        <title>Genus Coltivirus (family Reoviridae): genomic and morphologic characterization of Old World and New World viruses.</title>
        <authorList>
            <person name="Attoui H."/>
            <person name="Mohd J.F."/>
            <person name="Biagini P."/>
            <person name="Cantaloube J.F."/>
            <person name="de M.P."/>
            <person name="Murphy F.A."/>
            <person name="de L.X."/>
        </authorList>
    </citation>
    <scope>NUCLEOTIDE SEQUENCE [LARGE SCALE GENOMIC DNA]</scope>
    <source>
        <strain evidence="1">Fr578</strain>
    </source>
</reference>
<sequence>MRAERQSTVKLRPSLQAVIRTNNINAFNLHIEGIDCPTPADLSRYCVPNGWFFKVKNQNVIPVPRNFPAFNYDVDIGQYTVLPFETLEDVAQLYESADGDLIPHFAIFENGMPVVAAISDRQNNVLTLRFRAGGEHFLTIDDLLAAEPRDLDIYQGVDQMADEAGIRLDDVDQAALAAQAVADAGGGVQQQQDAMAGVVAQAVRDLPVAHEDGIRLGDVAVVQVQVAPAAPIQVPPAPNVIAQRQREQALARQVPNLHVLPRPRQELIERLEQIREAERLFINEIVQEVGAIDQQRDVAAAGMRLDLCRAVHRVDGILRAYQERVDPFRLGLNYRPPILAQEEIRVEENVRRLGGEVGLEDFEILARPERALLHEEYLGDLIIRETEKLIETGQSFIAHIQRVGYCNHEGWCCLQDVGVQVQGVDPESHLPALIVRTNCRGFVLRAPIPIIRVLNQIIHNPSGLDRLEASLNVLMTDVRERVSTLQTADNNRRVRVNDPHDLTSMNGMITHVYAMLSRWRDNIARLRASAQHQLIAQELARRYAEWRPGQHYDIPGRVLNLLVNRQLRYQTQLEWIYPHMWVADRELEGVWILGGVTPTYRNLHEWQENIAYIGLVQFIEFWEEFVTWFPHYGVGPINHGVPVFPTVFSPRMLSVAVRLL</sequence>
<keyword evidence="2" id="KW-1185">Reference proteome</keyword>
<accession>Q8QVE7</accession>
<reference evidence="2" key="2">
    <citation type="journal article" date="2005" name="Virology">
        <title>Expansion of family Reoviridae to include nine-segmented dsRNA viruses: isolation and characterization of a new virus designated Aedes pseudoscutellaris reovirus assigned to a proposed genus (Dinovernavirus).</title>
        <authorList>
            <person name="Attoui H."/>
            <person name="Mohd Jaafar F."/>
            <person name="Belhouchet M."/>
            <person name="Biagini P."/>
            <person name="Cantaloube J.F."/>
            <person name="de Micco P."/>
            <person name="de Lamballerie X."/>
        </authorList>
    </citation>
    <scope>NUCLEOTIDE SEQUENCE [LARGE SCALE GENOMIC DNA]</scope>
</reference>
<dbReference type="KEGG" id="vg:993399"/>
<evidence type="ECO:0000313" key="1">
    <source>
        <dbReference type="EMBL" id="AAM18349.1"/>
    </source>
</evidence>
<proteinExistence type="predicted"/>
<dbReference type="EMBL" id="AF282474">
    <property type="protein sequence ID" value="AAM18349.1"/>
    <property type="molecule type" value="Genomic_RNA"/>
</dbReference>
<name>Q8QVE7_9REOV</name>
<evidence type="ECO:0000313" key="2">
    <source>
        <dbReference type="Proteomes" id="UP000111110"/>
    </source>
</evidence>
<protein>
    <submittedName>
        <fullName evidence="1">VP8</fullName>
    </submittedName>
</protein>
<dbReference type="GeneID" id="993399"/>
<organism evidence="1 2">
    <name type="scientific">Eyach virus</name>
    <dbReference type="NCBI Taxonomy" id="62352"/>
    <lineage>
        <taxon>Viruses</taxon>
        <taxon>Riboviria</taxon>
        <taxon>Orthornavirae</taxon>
        <taxon>Duplornaviricota</taxon>
        <taxon>Resentoviricetes</taxon>
        <taxon>Reovirales</taxon>
        <taxon>Spinareoviridae</taxon>
        <taxon>Coltivirus</taxon>
        <taxon>Coltivirus ixodis</taxon>
        <taxon>Eyach coltivirus</taxon>
    </lineage>
</organism>
<dbReference type="OrthoDB" id="29499at10239"/>
<dbReference type="Proteomes" id="UP000111110">
    <property type="component" value="Genome"/>
</dbReference>
<dbReference type="RefSeq" id="NP_620287.1">
    <property type="nucleotide sequence ID" value="NC_003703.1"/>
</dbReference>